<dbReference type="GO" id="GO:0046872">
    <property type="term" value="F:metal ion binding"/>
    <property type="evidence" value="ECO:0007669"/>
    <property type="project" value="UniProtKB-KW"/>
</dbReference>
<accession>W9GS50</accession>
<dbReference type="InterPro" id="IPR033749">
    <property type="entry name" value="Polyprenyl_synt_CS"/>
</dbReference>
<dbReference type="EMBL" id="AWQS01000002">
    <property type="protein sequence ID" value="EWT07892.1"/>
    <property type="molecule type" value="Genomic_DNA"/>
</dbReference>
<reference evidence="5" key="1">
    <citation type="submission" date="2013-08" db="EMBL/GenBank/DDBJ databases">
        <title>Intrasporangium oryzae NRRL B-24470.</title>
        <authorList>
            <person name="Liu H."/>
            <person name="Wang G."/>
        </authorList>
    </citation>
    <scope>NUCLEOTIDE SEQUENCE [LARGE SCALE GENOMIC DNA]</scope>
    <source>
        <strain evidence="5">Q5-1</strain>
    </source>
</reference>
<dbReference type="SUPFAM" id="SSF48576">
    <property type="entry name" value="Terpenoid synthases"/>
    <property type="match status" value="1"/>
</dbReference>
<dbReference type="Gene3D" id="1.10.600.10">
    <property type="entry name" value="Farnesyl Diphosphate Synthase"/>
    <property type="match status" value="1"/>
</dbReference>
<evidence type="ECO:0000256" key="1">
    <source>
        <dbReference type="ARBA" id="ARBA00022723"/>
    </source>
</evidence>
<evidence type="ECO:0000256" key="2">
    <source>
        <dbReference type="ARBA" id="ARBA00022842"/>
    </source>
</evidence>
<dbReference type="Pfam" id="PF00348">
    <property type="entry name" value="polyprenyl_synt"/>
    <property type="match status" value="1"/>
</dbReference>
<comment type="similarity">
    <text evidence="3">Belongs to the FPP/GGPP synthase family.</text>
</comment>
<keyword evidence="1" id="KW-0479">Metal-binding</keyword>
<dbReference type="SFLD" id="SFLDS00005">
    <property type="entry name" value="Isoprenoid_Synthase_Type_I"/>
    <property type="match status" value="1"/>
</dbReference>
<gene>
    <name evidence="4" type="ORF">N864_17640</name>
</gene>
<keyword evidence="3 4" id="KW-0808">Transferase</keyword>
<evidence type="ECO:0000256" key="3">
    <source>
        <dbReference type="RuleBase" id="RU004466"/>
    </source>
</evidence>
<dbReference type="CDD" id="cd00685">
    <property type="entry name" value="Trans_IPPS_HT"/>
    <property type="match status" value="1"/>
</dbReference>
<organism evidence="4 5">
    <name type="scientific">Intrasporangium chromatireducens Q5-1</name>
    <dbReference type="NCBI Taxonomy" id="584657"/>
    <lineage>
        <taxon>Bacteria</taxon>
        <taxon>Bacillati</taxon>
        <taxon>Actinomycetota</taxon>
        <taxon>Actinomycetes</taxon>
        <taxon>Micrococcales</taxon>
        <taxon>Intrasporangiaceae</taxon>
        <taxon>Intrasporangium</taxon>
    </lineage>
</organism>
<sequence>MTSVVTDSVTIAREATREALHASIERLDPRMRHVCGYHLGLWDADGVPTGLSGKGVRPELVLISTAATNRDPLSAVPAAVAVELVHNFSLVHDDVMDGDESRRHRPTVWAAFGLSTALLAGDALLALAGEVLAEAPSPTVGYAVQALSATTRRLIAGQAADLAFETRPDVALEECLRMEADKTGALLACACSIGPMLADAPACSAAALAEFGERVGIAFQLDDDLLGIWGATERTGKPVLSDLRSRKKSAPIVAALTSGTAAGAALRALYRQEAPLDEDELARAAELVEEAGGRTWAERRAAAELDAALRLLAEAFPDPHRAAPLAAMATRLAGRDH</sequence>
<dbReference type="PATRIC" id="fig|584657.3.peg.55"/>
<dbReference type="PANTHER" id="PTHR12001">
    <property type="entry name" value="GERANYLGERANYL PYROPHOSPHATE SYNTHASE"/>
    <property type="match status" value="1"/>
</dbReference>
<dbReference type="RefSeq" id="WP_034712007.1">
    <property type="nucleotide sequence ID" value="NZ_AWQS01000002.1"/>
</dbReference>
<dbReference type="GO" id="GO:0008299">
    <property type="term" value="P:isoprenoid biosynthetic process"/>
    <property type="evidence" value="ECO:0007669"/>
    <property type="project" value="InterPro"/>
</dbReference>
<dbReference type="PROSITE" id="PS00444">
    <property type="entry name" value="POLYPRENYL_SYNTHASE_2"/>
    <property type="match status" value="1"/>
</dbReference>
<dbReference type="PANTHER" id="PTHR12001:SF71">
    <property type="entry name" value="(2E,6E)-FARNESYL DIPHOSPHATE SYNTHASE"/>
    <property type="match status" value="1"/>
</dbReference>
<protein>
    <submittedName>
        <fullName evidence="4">Dimethylallyltranstransferase</fullName>
    </submittedName>
</protein>
<dbReference type="GO" id="GO:0004659">
    <property type="term" value="F:prenyltransferase activity"/>
    <property type="evidence" value="ECO:0007669"/>
    <property type="project" value="InterPro"/>
</dbReference>
<keyword evidence="2" id="KW-0460">Magnesium</keyword>
<dbReference type="Proteomes" id="UP000019494">
    <property type="component" value="Unassembled WGS sequence"/>
</dbReference>
<evidence type="ECO:0000313" key="5">
    <source>
        <dbReference type="Proteomes" id="UP000019494"/>
    </source>
</evidence>
<dbReference type="AlphaFoldDB" id="W9GS50"/>
<dbReference type="InterPro" id="IPR000092">
    <property type="entry name" value="Polyprenyl_synt"/>
</dbReference>
<evidence type="ECO:0000313" key="4">
    <source>
        <dbReference type="EMBL" id="EWT07892.1"/>
    </source>
</evidence>
<dbReference type="PROSITE" id="PS00723">
    <property type="entry name" value="POLYPRENYL_SYNTHASE_1"/>
    <property type="match status" value="1"/>
</dbReference>
<dbReference type="InterPro" id="IPR008949">
    <property type="entry name" value="Isoprenoid_synthase_dom_sf"/>
</dbReference>
<name>W9GS50_9MICO</name>
<comment type="caution">
    <text evidence="4">The sequence shown here is derived from an EMBL/GenBank/DDBJ whole genome shotgun (WGS) entry which is preliminary data.</text>
</comment>
<keyword evidence="5" id="KW-1185">Reference proteome</keyword>
<proteinExistence type="inferred from homology"/>